<evidence type="ECO:0000313" key="2">
    <source>
        <dbReference type="EMBL" id="VIO80386.1"/>
    </source>
</evidence>
<keyword evidence="1" id="KW-0472">Membrane</keyword>
<dbReference type="AlphaFoldDB" id="A0A508U1Q2"/>
<organism evidence="2 3">
    <name type="scientific">Bradyrhizobium ivorense</name>
    <dbReference type="NCBI Taxonomy" id="2511166"/>
    <lineage>
        <taxon>Bacteria</taxon>
        <taxon>Pseudomonadati</taxon>
        <taxon>Pseudomonadota</taxon>
        <taxon>Alphaproteobacteria</taxon>
        <taxon>Hyphomicrobiales</taxon>
        <taxon>Nitrobacteraceae</taxon>
        <taxon>Bradyrhizobium</taxon>
    </lineage>
</organism>
<dbReference type="OrthoDB" id="8230118at2"/>
<name>A0A508U1Q2_9BRAD</name>
<sequence>MAEPGGNGISARLWRLPGQLLLALINATAILVIVAAIVALVAIARINHFAENVVATMTEAALSKVDLPAKDVLANLQNLTAEVRTLGNTLREIRAGEHPALQHKMVQLRDALTDLNVSVDRLGSARSILTDQAIEQLGRTVTDALAKLRDCSSSAGQMAPDRTLRNKTVAFNKS</sequence>
<evidence type="ECO:0000256" key="1">
    <source>
        <dbReference type="SAM" id="Phobius"/>
    </source>
</evidence>
<evidence type="ECO:0000313" key="3">
    <source>
        <dbReference type="Proteomes" id="UP000328092"/>
    </source>
</evidence>
<keyword evidence="1" id="KW-0812">Transmembrane</keyword>
<dbReference type="EMBL" id="CAADFC020000036">
    <property type="protein sequence ID" value="VIO80386.1"/>
    <property type="molecule type" value="Genomic_DNA"/>
</dbReference>
<keyword evidence="3" id="KW-1185">Reference proteome</keyword>
<comment type="caution">
    <text evidence="2">The sequence shown here is derived from an EMBL/GenBank/DDBJ whole genome shotgun (WGS) entry which is preliminary data.</text>
</comment>
<proteinExistence type="predicted"/>
<accession>A0A508U1Q2</accession>
<reference evidence="2" key="1">
    <citation type="submission" date="2019-02" db="EMBL/GenBank/DDBJ databases">
        <authorList>
            <person name="Pothier F.J."/>
        </authorList>
    </citation>
    <scope>NUCLEOTIDE SEQUENCE</scope>
    <source>
        <strain evidence="2">CI-1B</strain>
    </source>
</reference>
<feature type="transmembrane region" description="Helical" evidence="1">
    <location>
        <begin position="20"/>
        <end position="43"/>
    </location>
</feature>
<protein>
    <submittedName>
        <fullName evidence="2">Uncharacterized protein</fullName>
    </submittedName>
</protein>
<dbReference type="Proteomes" id="UP000328092">
    <property type="component" value="Unassembled WGS sequence"/>
</dbReference>
<keyword evidence="1" id="KW-1133">Transmembrane helix</keyword>
<gene>
    <name evidence="2" type="ORF">CI1B_84110</name>
</gene>
<dbReference type="RefSeq" id="WP_139864835.1">
    <property type="nucleotide sequence ID" value="NZ_CAADFC020000036.1"/>
</dbReference>